<dbReference type="PANTHER" id="PTHR12526">
    <property type="entry name" value="GLYCOSYLTRANSFERASE"/>
    <property type="match status" value="1"/>
</dbReference>
<dbReference type="PANTHER" id="PTHR12526:SF638">
    <property type="entry name" value="SPORE COAT PROTEIN SA"/>
    <property type="match status" value="1"/>
</dbReference>
<evidence type="ECO:0000259" key="1">
    <source>
        <dbReference type="Pfam" id="PF13477"/>
    </source>
</evidence>
<accession>A0A346AC80</accession>
<proteinExistence type="predicted"/>
<organism evidence="2">
    <name type="scientific">Aeromonas hydrophila</name>
    <dbReference type="NCBI Taxonomy" id="644"/>
    <lineage>
        <taxon>Bacteria</taxon>
        <taxon>Pseudomonadati</taxon>
        <taxon>Pseudomonadota</taxon>
        <taxon>Gammaproteobacteria</taxon>
        <taxon>Aeromonadales</taxon>
        <taxon>Aeromonadaceae</taxon>
        <taxon>Aeromonas</taxon>
    </lineage>
</organism>
<dbReference type="Pfam" id="PF13692">
    <property type="entry name" value="Glyco_trans_1_4"/>
    <property type="match status" value="1"/>
</dbReference>
<keyword evidence="2" id="KW-0808">Transferase</keyword>
<name>A0A346AC80_AERHY</name>
<dbReference type="EMBL" id="MH449675">
    <property type="protein sequence ID" value="AXL04842.1"/>
    <property type="molecule type" value="Genomic_DNA"/>
</dbReference>
<dbReference type="SUPFAM" id="SSF53756">
    <property type="entry name" value="UDP-Glycosyltransferase/glycogen phosphorylase"/>
    <property type="match status" value="1"/>
</dbReference>
<dbReference type="CDD" id="cd03808">
    <property type="entry name" value="GT4_CapM-like"/>
    <property type="match status" value="1"/>
</dbReference>
<protein>
    <submittedName>
        <fullName evidence="2">Glycosyltransferase</fullName>
    </submittedName>
</protein>
<dbReference type="Pfam" id="PF13477">
    <property type="entry name" value="Glyco_trans_4_2"/>
    <property type="match status" value="1"/>
</dbReference>
<evidence type="ECO:0000313" key="2">
    <source>
        <dbReference type="EMBL" id="AXL04842.1"/>
    </source>
</evidence>
<dbReference type="Gene3D" id="3.40.50.2000">
    <property type="entry name" value="Glycogen Phosphorylase B"/>
    <property type="match status" value="2"/>
</dbReference>
<sequence length="385" mass="42963">MLVRVLLVKNKMIVLVANTSWSVFNFRGGVIKRLLNSGCFLTIIAPADEFSDKLRAMGCNVIDLQMSAKGTNPIQDLKLMYTLYGLYQRLAPDFIIHYTIKPNIYGSLAAKLAGVPSLAITTGLGYTFVNSNLVAKVARGLYKLAFRYPKEVWFLNEDDRQEFLQHRLVPDYKAMLLHGEGVDLKHFAPQFIGRVETEINIAKPIRFLLIARMLWDKGVGEYVAAAKLIKQRYPQTIFQLLGACGVANPSMITREQIRSWEEDGLVTYLGTTDDVRPFVADADCIVLPSYREGIPRTMIESASMGKPLIVTDVPGCRDVVIPDQTGLLCPVKDAGALAHCCETIINMDAEQITKMGLAGRALIASKFDEEIVITQYMKTLNRYLS</sequence>
<dbReference type="AlphaFoldDB" id="A0A346AC80"/>
<dbReference type="GO" id="GO:0016757">
    <property type="term" value="F:glycosyltransferase activity"/>
    <property type="evidence" value="ECO:0007669"/>
    <property type="project" value="TreeGrafter"/>
</dbReference>
<dbReference type="InterPro" id="IPR028098">
    <property type="entry name" value="Glyco_trans_4-like_N"/>
</dbReference>
<gene>
    <name evidence="2" type="primary">gt1</name>
</gene>
<reference evidence="2" key="1">
    <citation type="submission" date="2018-06" db="EMBL/GenBank/DDBJ databases">
        <title>Genetic diversity of the Aeromonas Hydrophila O antigens and development of a suspension array for serotype detection.</title>
        <authorList>
            <person name="Cao H."/>
            <person name="Liu B."/>
        </authorList>
    </citation>
    <scope>NUCLEOTIDE SEQUENCE</scope>
    <source>
        <strain evidence="2">G5372</strain>
    </source>
</reference>
<feature type="domain" description="Glycosyltransferase subfamily 4-like N-terminal" evidence="1">
    <location>
        <begin position="13"/>
        <end position="147"/>
    </location>
</feature>